<sequence length="598" mass="69124">MAGASGQNEPPQPKISLFDLEFNEDLYEEDIFEVANVDETHVFLQPFYNARTNFGLGMRLHILLCDEHHGDPEINDIRRFFHNIQVRAKIFEFDYYPERPQRVYEKLKTGTYIRYACIVVLLNINCKCRNKMLVKLLKAIKSNKTLRNKTKLILCGYRLNGAFDMECEPYVNQMVVEKFPQQFTTTGYSFMHRPKPKWIPPQRPVCAGDITESDDDLLNDHQVFRQSNADHTLLMQLFTKKHVDIALQMESIAQFLSYNPLMPVNGLSMIELMSDFILQASANVDYYFYSINPALAIIFNSFSFKTDHGVRQGSEENVRRIIQELKVINIPFVLIQDCTTQEFINILQYLKHGNFAILKTLMLFLMSHGGMGDLIYTIDGQIHLIEDVVKPLQANNSLANVEKIVVGNFCRGSINYQDDPISTLMEVKPSFYPNLSGNFTMMFSVPNLVVSPRYPDEGSPFVETFCQLLRIMEPHEDLRKVKQKIDERLKEEQFYYQDAEICSDMAVGNPNIVHTINQKRTGAREMINFLQLLHQDLSNIIGDQDGLTEEAAAVGESVEVKRVSRFFIYGKLRSNAKDYPKHYFMQKYFDKELDNDGV</sequence>
<dbReference type="AlphaFoldDB" id="A0A9J7IEB8"/>
<proteinExistence type="predicted"/>
<gene>
    <name evidence="3" type="primary">LOC109612390</name>
</gene>
<evidence type="ECO:0000259" key="1">
    <source>
        <dbReference type="PROSITE" id="PS50208"/>
    </source>
</evidence>
<dbReference type="InterPro" id="IPR052039">
    <property type="entry name" value="Caspase-related_regulators"/>
</dbReference>
<evidence type="ECO:0000313" key="3">
    <source>
        <dbReference type="RefSeq" id="XP_019891965.1"/>
    </source>
</evidence>
<dbReference type="RefSeq" id="XP_019891965.1">
    <property type="nucleotide sequence ID" value="XM_020036406.2"/>
</dbReference>
<dbReference type="PANTHER" id="PTHR22576:SF41">
    <property type="entry name" value="CASPASE 14, APOPTOSIS-RELATED CYSTEINE PEPTIDASE"/>
    <property type="match status" value="1"/>
</dbReference>
<dbReference type="InterPro" id="IPR001309">
    <property type="entry name" value="Pept_C14_p20"/>
</dbReference>
<dbReference type="InterPro" id="IPR011600">
    <property type="entry name" value="Pept_C14_caspase"/>
</dbReference>
<accession>A0A9J7IEB8</accession>
<name>A0A9J7IEB8_MUSDO</name>
<feature type="domain" description="Caspase family p20" evidence="1">
    <location>
        <begin position="295"/>
        <end position="414"/>
    </location>
</feature>
<dbReference type="VEuPathDB" id="VectorBase:MDOMA2_001990"/>
<keyword evidence="2" id="KW-1185">Reference proteome</keyword>
<reference evidence="3" key="1">
    <citation type="submission" date="2025-08" db="UniProtKB">
        <authorList>
            <consortium name="RefSeq"/>
        </authorList>
    </citation>
    <scope>IDENTIFICATION</scope>
    <source>
        <strain evidence="3">Aabys</strain>
        <tissue evidence="3">Whole body</tissue>
    </source>
</reference>
<dbReference type="PANTHER" id="PTHR22576">
    <property type="entry name" value="MUCOSA ASSOCIATED LYMPHOID TISSUE LYMPHOMA TRANSLOCATION PROTEIN 1/PARACASPASE"/>
    <property type="match status" value="1"/>
</dbReference>
<dbReference type="SUPFAM" id="SSF52129">
    <property type="entry name" value="Caspase-like"/>
    <property type="match status" value="1"/>
</dbReference>
<dbReference type="Proteomes" id="UP001652621">
    <property type="component" value="Unplaced"/>
</dbReference>
<protein>
    <submittedName>
        <fullName evidence="3">Uncharacterized protein LOC109612390</fullName>
    </submittedName>
</protein>
<dbReference type="GO" id="GO:0006508">
    <property type="term" value="P:proteolysis"/>
    <property type="evidence" value="ECO:0007669"/>
    <property type="project" value="InterPro"/>
</dbReference>
<dbReference type="Gene3D" id="3.40.50.1460">
    <property type="match status" value="1"/>
</dbReference>
<evidence type="ECO:0000313" key="2">
    <source>
        <dbReference type="Proteomes" id="UP001652621"/>
    </source>
</evidence>
<dbReference type="GeneID" id="109612390"/>
<dbReference type="GO" id="GO:0004197">
    <property type="term" value="F:cysteine-type endopeptidase activity"/>
    <property type="evidence" value="ECO:0007669"/>
    <property type="project" value="InterPro"/>
</dbReference>
<dbReference type="KEGG" id="mde:109612390"/>
<dbReference type="PROSITE" id="PS50208">
    <property type="entry name" value="CASPASE_P20"/>
    <property type="match status" value="1"/>
</dbReference>
<dbReference type="InterPro" id="IPR029030">
    <property type="entry name" value="Caspase-like_dom_sf"/>
</dbReference>
<dbReference type="OrthoDB" id="6044770at2759"/>
<dbReference type="Pfam" id="PF00656">
    <property type="entry name" value="Peptidase_C14"/>
    <property type="match status" value="1"/>
</dbReference>
<organism evidence="2 3">
    <name type="scientific">Musca domestica</name>
    <name type="common">House fly</name>
    <dbReference type="NCBI Taxonomy" id="7370"/>
    <lineage>
        <taxon>Eukaryota</taxon>
        <taxon>Metazoa</taxon>
        <taxon>Ecdysozoa</taxon>
        <taxon>Arthropoda</taxon>
        <taxon>Hexapoda</taxon>
        <taxon>Insecta</taxon>
        <taxon>Pterygota</taxon>
        <taxon>Neoptera</taxon>
        <taxon>Endopterygota</taxon>
        <taxon>Diptera</taxon>
        <taxon>Brachycera</taxon>
        <taxon>Muscomorpha</taxon>
        <taxon>Muscoidea</taxon>
        <taxon>Muscidae</taxon>
        <taxon>Musca</taxon>
    </lineage>
</organism>